<evidence type="ECO:0000313" key="4">
    <source>
        <dbReference type="EMBL" id="CAG9840124.1"/>
    </source>
</evidence>
<dbReference type="EMBL" id="OU898284">
    <property type="protein sequence ID" value="CAG9840124.1"/>
    <property type="molecule type" value="Genomic_DNA"/>
</dbReference>
<dbReference type="Pfam" id="PF00887">
    <property type="entry name" value="ACBP"/>
    <property type="match status" value="1"/>
</dbReference>
<dbReference type="SUPFAM" id="SSF47027">
    <property type="entry name" value="Acyl-CoA binding protein"/>
    <property type="match status" value="1"/>
</dbReference>
<evidence type="ECO:0000256" key="2">
    <source>
        <dbReference type="ARBA" id="ARBA00023121"/>
    </source>
</evidence>
<dbReference type="FunFam" id="1.20.80.10:FF:000010">
    <property type="entry name" value="Acyl-CoA-binding domain-containing protein 5"/>
    <property type="match status" value="1"/>
</dbReference>
<evidence type="ECO:0000313" key="5">
    <source>
        <dbReference type="Proteomes" id="UP001153709"/>
    </source>
</evidence>
<keyword evidence="2" id="KW-0446">Lipid-binding</keyword>
<dbReference type="AlphaFoldDB" id="A0A9N9T745"/>
<comment type="similarity">
    <text evidence="1">Belongs to the ACBP family.</text>
</comment>
<dbReference type="PANTHER" id="PTHR23310:SF62">
    <property type="entry name" value="ACYL-COA BINDING PROTEIN 1, ISOFORM A"/>
    <property type="match status" value="1"/>
</dbReference>
<name>A0A9N9T745_DIABA</name>
<dbReference type="InterPro" id="IPR022408">
    <property type="entry name" value="Acyl-CoA-binding_prot_CS"/>
</dbReference>
<dbReference type="Proteomes" id="UP001153709">
    <property type="component" value="Chromosome 9"/>
</dbReference>
<reference evidence="4" key="1">
    <citation type="submission" date="2022-01" db="EMBL/GenBank/DDBJ databases">
        <authorList>
            <person name="King R."/>
        </authorList>
    </citation>
    <scope>NUCLEOTIDE SEQUENCE</scope>
</reference>
<dbReference type="PRINTS" id="PR00689">
    <property type="entry name" value="ACOABINDINGP"/>
</dbReference>
<dbReference type="InterPro" id="IPR014352">
    <property type="entry name" value="FERM/acyl-CoA-bd_prot_sf"/>
</dbReference>
<dbReference type="PANTHER" id="PTHR23310">
    <property type="entry name" value="ACYL-COA-BINDING PROTEIN, ACBP"/>
    <property type="match status" value="1"/>
</dbReference>
<sequence>MSLDERFQKAADDIKNLKSKPTDNDLLEIYGLFKQATEGDITTARPGLLDLKGKAKWDSWNSRKGVDKDKAKEEYIAKVQSLIDSIGLA</sequence>
<proteinExistence type="inferred from homology"/>
<keyword evidence="5" id="KW-1185">Reference proteome</keyword>
<dbReference type="InterPro" id="IPR000582">
    <property type="entry name" value="Acyl-CoA-binding_protein"/>
</dbReference>
<accession>A0A9N9T745</accession>
<dbReference type="PROSITE" id="PS00880">
    <property type="entry name" value="ACB_1"/>
    <property type="match status" value="1"/>
</dbReference>
<dbReference type="GO" id="GO:0000062">
    <property type="term" value="F:fatty-acyl-CoA binding"/>
    <property type="evidence" value="ECO:0007669"/>
    <property type="project" value="InterPro"/>
</dbReference>
<feature type="domain" description="ACB" evidence="3">
    <location>
        <begin position="3"/>
        <end position="88"/>
    </location>
</feature>
<dbReference type="PROSITE" id="PS51228">
    <property type="entry name" value="ACB_2"/>
    <property type="match status" value="1"/>
</dbReference>
<dbReference type="OrthoDB" id="346910at2759"/>
<gene>
    <name evidence="4" type="ORF">DIABBA_LOCUS12815</name>
</gene>
<evidence type="ECO:0000259" key="3">
    <source>
        <dbReference type="PROSITE" id="PS51228"/>
    </source>
</evidence>
<dbReference type="InterPro" id="IPR035984">
    <property type="entry name" value="Acyl-CoA-binding_sf"/>
</dbReference>
<dbReference type="Gene3D" id="1.20.80.10">
    <property type="match status" value="1"/>
</dbReference>
<dbReference type="GO" id="GO:0006631">
    <property type="term" value="P:fatty acid metabolic process"/>
    <property type="evidence" value="ECO:0007669"/>
    <property type="project" value="TreeGrafter"/>
</dbReference>
<evidence type="ECO:0000256" key="1">
    <source>
        <dbReference type="ARBA" id="ARBA00005567"/>
    </source>
</evidence>
<organism evidence="4 5">
    <name type="scientific">Diabrotica balteata</name>
    <name type="common">Banded cucumber beetle</name>
    <dbReference type="NCBI Taxonomy" id="107213"/>
    <lineage>
        <taxon>Eukaryota</taxon>
        <taxon>Metazoa</taxon>
        <taxon>Ecdysozoa</taxon>
        <taxon>Arthropoda</taxon>
        <taxon>Hexapoda</taxon>
        <taxon>Insecta</taxon>
        <taxon>Pterygota</taxon>
        <taxon>Neoptera</taxon>
        <taxon>Endopterygota</taxon>
        <taxon>Coleoptera</taxon>
        <taxon>Polyphaga</taxon>
        <taxon>Cucujiformia</taxon>
        <taxon>Chrysomeloidea</taxon>
        <taxon>Chrysomelidae</taxon>
        <taxon>Galerucinae</taxon>
        <taxon>Diabroticina</taxon>
        <taxon>Diabroticites</taxon>
        <taxon>Diabrotica</taxon>
    </lineage>
</organism>
<protein>
    <recommendedName>
        <fullName evidence="3">ACB domain-containing protein</fullName>
    </recommendedName>
</protein>
<dbReference type="GO" id="GO:0019915">
    <property type="term" value="P:lipid storage"/>
    <property type="evidence" value="ECO:0007669"/>
    <property type="project" value="UniProtKB-ARBA"/>
</dbReference>